<feature type="compositionally biased region" description="Pro residues" evidence="1">
    <location>
        <begin position="123"/>
        <end position="140"/>
    </location>
</feature>
<feature type="compositionally biased region" description="Pro residues" evidence="1">
    <location>
        <begin position="189"/>
        <end position="200"/>
    </location>
</feature>
<feature type="domain" description="DZANK-type" evidence="3">
    <location>
        <begin position="10"/>
        <end position="86"/>
    </location>
</feature>
<dbReference type="STRING" id="324602.Caur_1173"/>
<reference evidence="5" key="1">
    <citation type="journal article" date="2011" name="BMC Genomics">
        <title>Complete genome sequence of the filamentous anoxygenic phototrophic bacterium Chloroflexus aurantiacus.</title>
        <authorList>
            <person name="Tang K.H."/>
            <person name="Barry K."/>
            <person name="Chertkov O."/>
            <person name="Dalin E."/>
            <person name="Han C.S."/>
            <person name="Hauser L.J."/>
            <person name="Honchak B.M."/>
            <person name="Karbach L.E."/>
            <person name="Land M.L."/>
            <person name="Lapidus A."/>
            <person name="Larimer F.W."/>
            <person name="Mikhailova N."/>
            <person name="Pitluck S."/>
            <person name="Pierson B.K."/>
            <person name="Blankenship R.E."/>
        </authorList>
    </citation>
    <scope>NUCLEOTIDE SEQUENCE [LARGE SCALE GENOMIC DNA]</scope>
    <source>
        <strain evidence="5">ATCC 29366 / DSM 635 / J-10-fl</strain>
    </source>
</reference>
<keyword evidence="5" id="KW-1185">Reference proteome</keyword>
<dbReference type="EMBL" id="CP000909">
    <property type="protein sequence ID" value="ABY34403.1"/>
    <property type="molecule type" value="Genomic_DNA"/>
</dbReference>
<dbReference type="Pfam" id="PF12773">
    <property type="entry name" value="DZR"/>
    <property type="match status" value="1"/>
</dbReference>
<gene>
    <name evidence="4" type="ordered locus">Caur_1173</name>
</gene>
<evidence type="ECO:0000313" key="5">
    <source>
        <dbReference type="Proteomes" id="UP000002008"/>
    </source>
</evidence>
<name>A9WJC6_CHLAA</name>
<dbReference type="HOGENOM" id="CLU_591701_0_0_0"/>
<evidence type="ECO:0000259" key="3">
    <source>
        <dbReference type="Pfam" id="PF12773"/>
    </source>
</evidence>
<keyword evidence="2" id="KW-0472">Membrane</keyword>
<dbReference type="InParanoid" id="A9WJC6"/>
<proteinExistence type="predicted"/>
<keyword evidence="2" id="KW-1133">Transmembrane helix</keyword>
<accession>A9WJC6</accession>
<protein>
    <recommendedName>
        <fullName evidence="3">DZANK-type domain-containing protein</fullName>
    </recommendedName>
</protein>
<sequence>MGDSPNPTFCASCGHKLTPEDRFCPECGARAPERPSAPAAGAPPTVVIPPGQAGAETSPEATAAPIFCMNCGRKLTPEDRFCPECGTRAPERPSPPATGAPPTVVIPPQQPTAGAAPTVIIPPDQPTPGAPPTVMIPPEQPATGAPPTVVIPPQQPTPGVPPTVIIPPEQPPAGAAPTVVIPPEQSPAGVPPVTPPPPQPSVGRTPASYPPPVIPPAQSAGTPPDPFMPPPVTPVSYGPPPAGTDPFQVPSTTSPMQTAGTNKWLIWGLVGGSGCLLLILIGICVFIAVSIFAVVDSVPTSSSTEATATTGDGGSLASGSSGRVLFSDDFENPQASELGESEDSSSRYAYEAGRYVIEVKEPELLVWALVNGSYRDVIIETSYSTVRGGPVGAAGIIFNYQDEDNFYLFSVSNDGYYALELLENNQWITLIDWTQHEAIDPENNRLRVELNGDEITLFVNDRQLEQTRDPTFTRGDIGLAVTSFDQSGITVSYEEITIRSR</sequence>
<feature type="compositionally biased region" description="Pro residues" evidence="1">
    <location>
        <begin position="92"/>
        <end position="110"/>
    </location>
</feature>
<dbReference type="Gene3D" id="2.60.120.560">
    <property type="entry name" value="Exo-inulinase, domain 1"/>
    <property type="match status" value="1"/>
</dbReference>
<keyword evidence="2" id="KW-0812">Transmembrane</keyword>
<evidence type="ECO:0000313" key="4">
    <source>
        <dbReference type="EMBL" id="ABY34403.1"/>
    </source>
</evidence>
<feature type="transmembrane region" description="Helical" evidence="2">
    <location>
        <begin position="264"/>
        <end position="295"/>
    </location>
</feature>
<dbReference type="AlphaFoldDB" id="A9WJC6"/>
<evidence type="ECO:0000256" key="2">
    <source>
        <dbReference type="SAM" id="Phobius"/>
    </source>
</evidence>
<feature type="region of interest" description="Disordered" evidence="1">
    <location>
        <begin position="28"/>
        <end position="58"/>
    </location>
</feature>
<evidence type="ECO:0000256" key="1">
    <source>
        <dbReference type="SAM" id="MobiDB-lite"/>
    </source>
</evidence>
<dbReference type="InterPro" id="IPR025874">
    <property type="entry name" value="DZR"/>
</dbReference>
<feature type="compositionally biased region" description="Low complexity" evidence="1">
    <location>
        <begin position="28"/>
        <end position="50"/>
    </location>
</feature>
<feature type="compositionally biased region" description="Pro residues" evidence="1">
    <location>
        <begin position="149"/>
        <end position="171"/>
    </location>
</feature>
<dbReference type="EnsemblBacteria" id="ABY34403">
    <property type="protein sequence ID" value="ABY34403"/>
    <property type="gene ID" value="Caur_1173"/>
</dbReference>
<feature type="region of interest" description="Disordered" evidence="1">
    <location>
        <begin position="86"/>
        <end position="224"/>
    </location>
</feature>
<dbReference type="Proteomes" id="UP000002008">
    <property type="component" value="Chromosome"/>
</dbReference>
<dbReference type="KEGG" id="cau:Caur_1173"/>
<organism evidence="4 5">
    <name type="scientific">Chloroflexus aurantiacus (strain ATCC 29366 / DSM 635 / J-10-fl)</name>
    <dbReference type="NCBI Taxonomy" id="324602"/>
    <lineage>
        <taxon>Bacteria</taxon>
        <taxon>Bacillati</taxon>
        <taxon>Chloroflexota</taxon>
        <taxon>Chloroflexia</taxon>
        <taxon>Chloroflexales</taxon>
        <taxon>Chloroflexineae</taxon>
        <taxon>Chloroflexaceae</taxon>
        <taxon>Chloroflexus</taxon>
    </lineage>
</organism>
<dbReference type="PATRIC" id="fig|324602.8.peg.1341"/>
<dbReference type="eggNOG" id="COG0515">
    <property type="taxonomic scope" value="Bacteria"/>
</dbReference>